<gene>
    <name evidence="2" type="ORF">SLEP1_g47187</name>
</gene>
<reference evidence="2 3" key="1">
    <citation type="journal article" date="2021" name="Commun. Biol.">
        <title>The genome of Shorea leprosula (Dipterocarpaceae) highlights the ecological relevance of drought in aseasonal tropical rainforests.</title>
        <authorList>
            <person name="Ng K.K.S."/>
            <person name="Kobayashi M.J."/>
            <person name="Fawcett J.A."/>
            <person name="Hatakeyama M."/>
            <person name="Paape T."/>
            <person name="Ng C.H."/>
            <person name="Ang C.C."/>
            <person name="Tnah L.H."/>
            <person name="Lee C.T."/>
            <person name="Nishiyama T."/>
            <person name="Sese J."/>
            <person name="O'Brien M.J."/>
            <person name="Copetti D."/>
            <person name="Mohd Noor M.I."/>
            <person name="Ong R.C."/>
            <person name="Putra M."/>
            <person name="Sireger I.Z."/>
            <person name="Indrioko S."/>
            <person name="Kosugi Y."/>
            <person name="Izuno A."/>
            <person name="Isagi Y."/>
            <person name="Lee S.L."/>
            <person name="Shimizu K.K."/>
        </authorList>
    </citation>
    <scope>NUCLEOTIDE SEQUENCE [LARGE SCALE GENOMIC DNA]</scope>
    <source>
        <strain evidence="2">214</strain>
    </source>
</reference>
<evidence type="ECO:0000313" key="3">
    <source>
        <dbReference type="Proteomes" id="UP001054252"/>
    </source>
</evidence>
<dbReference type="Gene3D" id="3.60.10.10">
    <property type="entry name" value="Endonuclease/exonuclease/phosphatase"/>
    <property type="match status" value="1"/>
</dbReference>
<dbReference type="Pfam" id="PF03372">
    <property type="entry name" value="Exo_endo_phos"/>
    <property type="match status" value="1"/>
</dbReference>
<dbReference type="GO" id="GO:0000175">
    <property type="term" value="F:3'-5'-RNA exonuclease activity"/>
    <property type="evidence" value="ECO:0007669"/>
    <property type="project" value="TreeGrafter"/>
</dbReference>
<dbReference type="AlphaFoldDB" id="A0AAV5LQH4"/>
<dbReference type="EMBL" id="BPVZ01000134">
    <property type="protein sequence ID" value="GKV39422.1"/>
    <property type="molecule type" value="Genomic_DNA"/>
</dbReference>
<organism evidence="2 3">
    <name type="scientific">Rubroshorea leprosula</name>
    <dbReference type="NCBI Taxonomy" id="152421"/>
    <lineage>
        <taxon>Eukaryota</taxon>
        <taxon>Viridiplantae</taxon>
        <taxon>Streptophyta</taxon>
        <taxon>Embryophyta</taxon>
        <taxon>Tracheophyta</taxon>
        <taxon>Spermatophyta</taxon>
        <taxon>Magnoliopsida</taxon>
        <taxon>eudicotyledons</taxon>
        <taxon>Gunneridae</taxon>
        <taxon>Pentapetalae</taxon>
        <taxon>rosids</taxon>
        <taxon>malvids</taxon>
        <taxon>Malvales</taxon>
        <taxon>Dipterocarpaceae</taxon>
        <taxon>Rubroshorea</taxon>
    </lineage>
</organism>
<evidence type="ECO:0000259" key="1">
    <source>
        <dbReference type="Pfam" id="PF03372"/>
    </source>
</evidence>
<comment type="caution">
    <text evidence="2">The sequence shown here is derived from an EMBL/GenBank/DDBJ whole genome shotgun (WGS) entry which is preliminary data.</text>
</comment>
<sequence>MREPNGREQVESLGGATIKRKHIYFEEFYDNRTKRQKRVSEAKTLTVKSTPHRQLPVSNQFEAFRSSSSSSRSLYQRQNRRNWNVPESSRKWVFSSRDCSNYKDKVIIVSYNILGVENAAKHPDLYVNVPPKFLKWQRRKNLIRNEINGYNASILCFQEVDRFDDLDDLLQKDGFKGVYKARTGEACDGCALFWKDEIFTLLHEENIEFQRFGLRDNVAQLCVLKMNQNQIQSKSTQESETKSTKNRSLLVGNIHVLFNPNRGDIKLGQIRLFLEKAHKLSQEWGGIPVILAGDLNSIPQSAMYQFLESSGLNIQFHDRRRISGQLEYESQGKGFKFQNKNMARCTASVSVSRTVRYSWSEEELMLATGSKRVTHLQHKLKLDSAYLRVPGSHGTRDSYGEPLATSYHSKFMGTVDYIWHTQGLVPVRVLDTLSIKALRYSGLPSERWGSDHLALVCELAFADGDEET</sequence>
<feature type="domain" description="Endonuclease/exonuclease/phosphatase" evidence="1">
    <location>
        <begin position="109"/>
        <end position="452"/>
    </location>
</feature>
<name>A0AAV5LQH4_9ROSI</name>
<keyword evidence="3" id="KW-1185">Reference proteome</keyword>
<proteinExistence type="predicted"/>
<dbReference type="SUPFAM" id="SSF56219">
    <property type="entry name" value="DNase I-like"/>
    <property type="match status" value="1"/>
</dbReference>
<dbReference type="Proteomes" id="UP001054252">
    <property type="component" value="Unassembled WGS sequence"/>
</dbReference>
<evidence type="ECO:0000313" key="2">
    <source>
        <dbReference type="EMBL" id="GKV39422.1"/>
    </source>
</evidence>
<dbReference type="PANTHER" id="PTHR12121:SF74">
    <property type="entry name" value="CARBON CATABOLITE REPRESSOR PROTEIN 4 HOMOLOG 5"/>
    <property type="match status" value="1"/>
</dbReference>
<dbReference type="InterPro" id="IPR036691">
    <property type="entry name" value="Endo/exonu/phosph_ase_sf"/>
</dbReference>
<dbReference type="PANTHER" id="PTHR12121">
    <property type="entry name" value="CARBON CATABOLITE REPRESSOR PROTEIN 4"/>
    <property type="match status" value="1"/>
</dbReference>
<accession>A0AAV5LQH4</accession>
<dbReference type="InterPro" id="IPR050410">
    <property type="entry name" value="CCR4/nocturin_mRNA_transcr"/>
</dbReference>
<protein>
    <recommendedName>
        <fullName evidence="1">Endonuclease/exonuclease/phosphatase domain-containing protein</fullName>
    </recommendedName>
</protein>
<dbReference type="InterPro" id="IPR005135">
    <property type="entry name" value="Endo/exonuclease/phosphatase"/>
</dbReference>